<accession>A0A6G1CXD9</accession>
<reference evidence="1 2" key="1">
    <citation type="submission" date="2019-11" db="EMBL/GenBank/DDBJ databases">
        <title>Whole genome sequence of Oryza granulata.</title>
        <authorList>
            <person name="Li W."/>
        </authorList>
    </citation>
    <scope>NUCLEOTIDE SEQUENCE [LARGE SCALE GENOMIC DNA]</scope>
    <source>
        <strain evidence="2">cv. Menghai</strain>
        <tissue evidence="1">Leaf</tissue>
    </source>
</reference>
<evidence type="ECO:0000313" key="2">
    <source>
        <dbReference type="Proteomes" id="UP000479710"/>
    </source>
</evidence>
<proteinExistence type="predicted"/>
<protein>
    <submittedName>
        <fullName evidence="1">Uncharacterized protein</fullName>
    </submittedName>
</protein>
<sequence length="90" mass="9301">MSYAAAIAVTPALRFAALRRAFVVPIPHRLLPCSHAAKGIYGADDGTVSSAQGGISSGQLGYVKERHRGLPGRTLAGWLALVSGHAVCTC</sequence>
<dbReference type="AlphaFoldDB" id="A0A6G1CXD9"/>
<comment type="caution">
    <text evidence="1">The sequence shown here is derived from an EMBL/GenBank/DDBJ whole genome shotgun (WGS) entry which is preliminary data.</text>
</comment>
<gene>
    <name evidence="1" type="ORF">E2562_036394</name>
</gene>
<dbReference type="EMBL" id="SPHZ02000008">
    <property type="protein sequence ID" value="KAF0904729.1"/>
    <property type="molecule type" value="Genomic_DNA"/>
</dbReference>
<keyword evidence="2" id="KW-1185">Reference proteome</keyword>
<organism evidence="1 2">
    <name type="scientific">Oryza meyeriana var. granulata</name>
    <dbReference type="NCBI Taxonomy" id="110450"/>
    <lineage>
        <taxon>Eukaryota</taxon>
        <taxon>Viridiplantae</taxon>
        <taxon>Streptophyta</taxon>
        <taxon>Embryophyta</taxon>
        <taxon>Tracheophyta</taxon>
        <taxon>Spermatophyta</taxon>
        <taxon>Magnoliopsida</taxon>
        <taxon>Liliopsida</taxon>
        <taxon>Poales</taxon>
        <taxon>Poaceae</taxon>
        <taxon>BOP clade</taxon>
        <taxon>Oryzoideae</taxon>
        <taxon>Oryzeae</taxon>
        <taxon>Oryzinae</taxon>
        <taxon>Oryza</taxon>
        <taxon>Oryza meyeriana</taxon>
    </lineage>
</organism>
<dbReference type="Proteomes" id="UP000479710">
    <property type="component" value="Unassembled WGS sequence"/>
</dbReference>
<evidence type="ECO:0000313" key="1">
    <source>
        <dbReference type="EMBL" id="KAF0904729.1"/>
    </source>
</evidence>
<name>A0A6G1CXD9_9ORYZ</name>